<keyword evidence="3" id="KW-0813">Transport</keyword>
<dbReference type="PATRIC" id="fig|314722.6.peg.1288"/>
<dbReference type="PROSITE" id="PS00154">
    <property type="entry name" value="ATPASE_E1_E2"/>
    <property type="match status" value="2"/>
</dbReference>
<organism evidence="15 16">
    <name type="scientific">Pseudoxanthomonas suwonensis</name>
    <dbReference type="NCBI Taxonomy" id="314722"/>
    <lineage>
        <taxon>Bacteria</taxon>
        <taxon>Pseudomonadati</taxon>
        <taxon>Pseudomonadota</taxon>
        <taxon>Gammaproteobacteria</taxon>
        <taxon>Lysobacterales</taxon>
        <taxon>Lysobacteraceae</taxon>
        <taxon>Pseudoxanthomonas</taxon>
    </lineage>
</organism>
<dbReference type="CDD" id="cd00371">
    <property type="entry name" value="HMA"/>
    <property type="match status" value="1"/>
</dbReference>
<evidence type="ECO:0000256" key="10">
    <source>
        <dbReference type="ARBA" id="ARBA00022989"/>
    </source>
</evidence>
<dbReference type="Pfam" id="PF00403">
    <property type="entry name" value="HMA"/>
    <property type="match status" value="1"/>
</dbReference>
<name>A0A0E3Z108_9GAMM</name>
<dbReference type="PANTHER" id="PTHR43520:SF5">
    <property type="entry name" value="CATION-TRANSPORTING P-TYPE ATPASE-RELATED"/>
    <property type="match status" value="1"/>
</dbReference>
<dbReference type="InterPro" id="IPR036412">
    <property type="entry name" value="HAD-like_sf"/>
</dbReference>
<reference evidence="15 16" key="1">
    <citation type="journal article" date="2015" name="Genome Announc.">
        <title>Complete Genome Sequence of Pseudoxanthomonas suwonensis Strain J1, a Cellulose-Degrading Bacterium Isolated from Leaf- and Wood-Enriched Soil.</title>
        <authorList>
            <person name="Hou L."/>
            <person name="Jiang J."/>
            <person name="Xu Z."/>
            <person name="Zhou Y."/>
            <person name="Leung F.C."/>
        </authorList>
    </citation>
    <scope>NUCLEOTIDE SEQUENCE [LARGE SCALE GENOMIC DNA]</scope>
    <source>
        <strain evidence="15 16">J1</strain>
    </source>
</reference>
<proteinExistence type="inferred from homology"/>
<dbReference type="Gene3D" id="1.20.1110.10">
    <property type="entry name" value="Calcium-transporting ATPase, transmembrane domain"/>
    <property type="match status" value="1"/>
</dbReference>
<dbReference type="NCBIfam" id="TIGR01494">
    <property type="entry name" value="ATPase_P-type"/>
    <property type="match status" value="2"/>
</dbReference>
<keyword evidence="11" id="KW-0406">Ion transport</keyword>
<evidence type="ECO:0000256" key="2">
    <source>
        <dbReference type="ARBA" id="ARBA00006024"/>
    </source>
</evidence>
<evidence type="ECO:0000313" key="16">
    <source>
        <dbReference type="Proteomes" id="UP000033067"/>
    </source>
</evidence>
<dbReference type="GO" id="GO:0005886">
    <property type="term" value="C:plasma membrane"/>
    <property type="evidence" value="ECO:0007669"/>
    <property type="project" value="UniProtKB-SubCell"/>
</dbReference>
<dbReference type="InterPro" id="IPR036163">
    <property type="entry name" value="HMA_dom_sf"/>
</dbReference>
<dbReference type="Pfam" id="PF12156">
    <property type="entry name" value="ATPase-cat_bd"/>
    <property type="match status" value="1"/>
</dbReference>
<evidence type="ECO:0000256" key="7">
    <source>
        <dbReference type="ARBA" id="ARBA00022723"/>
    </source>
</evidence>
<dbReference type="InterPro" id="IPR023298">
    <property type="entry name" value="ATPase_P-typ_TM_dom_sf"/>
</dbReference>
<dbReference type="InterPro" id="IPR023214">
    <property type="entry name" value="HAD_sf"/>
</dbReference>
<dbReference type="SUPFAM" id="SSF56784">
    <property type="entry name" value="HAD-like"/>
    <property type="match status" value="1"/>
</dbReference>
<dbReference type="Gene3D" id="3.30.70.100">
    <property type="match status" value="1"/>
</dbReference>
<feature type="transmembrane region" description="Helical" evidence="13">
    <location>
        <begin position="425"/>
        <end position="445"/>
    </location>
</feature>
<dbReference type="GO" id="GO:0043682">
    <property type="term" value="F:P-type divalent copper transporter activity"/>
    <property type="evidence" value="ECO:0007669"/>
    <property type="project" value="TreeGrafter"/>
</dbReference>
<dbReference type="PANTHER" id="PTHR43520">
    <property type="entry name" value="ATP7, ISOFORM B"/>
    <property type="match status" value="1"/>
</dbReference>
<feature type="transmembrane region" description="Helical" evidence="13">
    <location>
        <begin position="272"/>
        <end position="290"/>
    </location>
</feature>
<keyword evidence="12 13" id="KW-0472">Membrane</keyword>
<dbReference type="GO" id="GO:0055070">
    <property type="term" value="P:copper ion homeostasis"/>
    <property type="evidence" value="ECO:0007669"/>
    <property type="project" value="TreeGrafter"/>
</dbReference>
<dbReference type="Gene3D" id="3.40.1110.10">
    <property type="entry name" value="Calcium-transporting ATPase, cytoplasmic domain N"/>
    <property type="match status" value="1"/>
</dbReference>
<evidence type="ECO:0000256" key="6">
    <source>
        <dbReference type="ARBA" id="ARBA00022692"/>
    </source>
</evidence>
<comment type="similarity">
    <text evidence="2">Belongs to the cation transport ATPase (P-type) (TC 3.A.3) family. Type IB subfamily.</text>
</comment>
<keyword evidence="5" id="KW-0597">Phosphoprotein</keyword>
<gene>
    <name evidence="15" type="ORF">WQ53_06060</name>
</gene>
<keyword evidence="9" id="KW-1278">Translocase</keyword>
<protein>
    <submittedName>
        <fullName evidence="15">ATPase P</fullName>
    </submittedName>
</protein>
<dbReference type="AlphaFoldDB" id="A0A0E3Z108"/>
<accession>A0A0E3Z108</accession>
<dbReference type="Pfam" id="PF00702">
    <property type="entry name" value="Hydrolase"/>
    <property type="match status" value="1"/>
</dbReference>
<feature type="transmembrane region" description="Helical" evidence="13">
    <location>
        <begin position="211"/>
        <end position="232"/>
    </location>
</feature>
<dbReference type="InterPro" id="IPR008250">
    <property type="entry name" value="ATPase_P-typ_transduc_dom_A_sf"/>
</dbReference>
<evidence type="ECO:0000256" key="9">
    <source>
        <dbReference type="ARBA" id="ARBA00022967"/>
    </source>
</evidence>
<dbReference type="CDD" id="cd02079">
    <property type="entry name" value="P-type_ATPase_HM"/>
    <property type="match status" value="1"/>
</dbReference>
<keyword evidence="16" id="KW-1185">Reference proteome</keyword>
<dbReference type="InterPro" id="IPR021993">
    <property type="entry name" value="ATPase-cat-bd"/>
</dbReference>
<dbReference type="SUPFAM" id="SSF81665">
    <property type="entry name" value="Calcium ATPase, transmembrane domain M"/>
    <property type="match status" value="1"/>
</dbReference>
<dbReference type="PROSITE" id="PS01229">
    <property type="entry name" value="COF_2"/>
    <property type="match status" value="1"/>
</dbReference>
<feature type="transmembrane region" description="Helical" evidence="13">
    <location>
        <begin position="457"/>
        <end position="483"/>
    </location>
</feature>
<dbReference type="Gene3D" id="2.70.150.10">
    <property type="entry name" value="Calcium-transporting ATPase, cytoplasmic transduction domain A"/>
    <property type="match status" value="1"/>
</dbReference>
<dbReference type="PRINTS" id="PR00119">
    <property type="entry name" value="CATATPASE"/>
</dbReference>
<evidence type="ECO:0000256" key="5">
    <source>
        <dbReference type="ARBA" id="ARBA00022553"/>
    </source>
</evidence>
<dbReference type="GO" id="GO:0016887">
    <property type="term" value="F:ATP hydrolysis activity"/>
    <property type="evidence" value="ECO:0007669"/>
    <property type="project" value="InterPro"/>
</dbReference>
<evidence type="ECO:0000256" key="4">
    <source>
        <dbReference type="ARBA" id="ARBA00022475"/>
    </source>
</evidence>
<keyword evidence="7" id="KW-0479">Metal-binding</keyword>
<dbReference type="InterPro" id="IPR059000">
    <property type="entry name" value="ATPase_P-type_domA"/>
</dbReference>
<dbReference type="InterPro" id="IPR023299">
    <property type="entry name" value="ATPase_P-typ_cyto_dom_N"/>
</dbReference>
<feature type="domain" description="HMA" evidence="14">
    <location>
        <begin position="91"/>
        <end position="157"/>
    </location>
</feature>
<evidence type="ECO:0000256" key="11">
    <source>
        <dbReference type="ARBA" id="ARBA00023065"/>
    </source>
</evidence>
<dbReference type="InterPro" id="IPR018303">
    <property type="entry name" value="ATPase_P-typ_P_site"/>
</dbReference>
<sequence>MAGTCHHCGESLPAQPSVQEVDGRAQAFCCQGCAAAAGWIAQADLGGYYRLRSANGGKAGGGKVGEELPDLSVWDRSDVQAEHSRAVEGGREITLLTDGMRCAACAWLIDRALAREPGVFDCTANAVTGRIRIAWDPARTALSVPLRRLAMLGYRPYLAGSEAAERERVRERRRWLLRLGIAGLGTLQAMMLAEALYLDFDSTMPVATRDFFRWLTFLLSTPVVFYAGWPFLAGAAGELRERRLGMDVLIAGSTLLAYFASLFETLRGGPHVWYDAAVMFVFLLLAARMLEQRARSVASAQVDALARARPAFATRERGDGGRETVPLAALQAGDVACMAAGEAVPADGVLLDAEAWFEEALLTGESAPVRKAAGDAVYAGTVCRERPARLRVTCTGSATRLSQLSRLVEQAQAHRPSLARVADRIAGRFVLFLLPVALLVFVGWWQYEPARALEVTLALLVISCPCALSLAVPAALAAAHGALAKIGLLALRPDALDTLARATDVVFDKTGTLTDGRPVLVATECFATNATDTPARASGVLTDKTGTLTDGRPVLATTECFGATPQGFALDPDQAQRIAAALERDSGHPLAAAFAGRSVEPPAATQVETVPGRGVRGMVDGREWRLGRADFAAGREDDGALWLGDGQRAGARFVLEERLRPDAGEALAALRAKGLRLHLASGDGEAAVRRMAAVLALDEAHPRLAPEDKLARVRQLQAQGRIVAMVGDGLNDAPVLAGADVSIAMGEGASLAHRAADLVTTGGSLGRIPAAVTLARHTRRIIRQNLAWAAGYNLLALPLAAAGLVTPWLAALGMALSSLAVTLNALRLARAARTDHSRSHPSVATAEAAP</sequence>
<evidence type="ECO:0000256" key="12">
    <source>
        <dbReference type="ARBA" id="ARBA00023136"/>
    </source>
</evidence>
<keyword evidence="8" id="KW-0460">Magnesium</keyword>
<dbReference type="SUPFAM" id="SSF81653">
    <property type="entry name" value="Calcium ATPase, transduction domain A"/>
    <property type="match status" value="1"/>
</dbReference>
<evidence type="ECO:0000313" key="15">
    <source>
        <dbReference type="EMBL" id="AKC86397.1"/>
    </source>
</evidence>
<dbReference type="Pfam" id="PF00122">
    <property type="entry name" value="E1-E2_ATPase"/>
    <property type="match status" value="1"/>
</dbReference>
<dbReference type="GO" id="GO:0005524">
    <property type="term" value="F:ATP binding"/>
    <property type="evidence" value="ECO:0007669"/>
    <property type="project" value="InterPro"/>
</dbReference>
<feature type="transmembrane region" description="Helical" evidence="13">
    <location>
        <begin position="786"/>
        <end position="805"/>
    </location>
</feature>
<dbReference type="EMBL" id="CP011144">
    <property type="protein sequence ID" value="AKC86397.1"/>
    <property type="molecule type" value="Genomic_DNA"/>
</dbReference>
<evidence type="ECO:0000256" key="1">
    <source>
        <dbReference type="ARBA" id="ARBA00004651"/>
    </source>
</evidence>
<evidence type="ECO:0000256" key="8">
    <source>
        <dbReference type="ARBA" id="ARBA00022842"/>
    </source>
</evidence>
<dbReference type="Gene3D" id="3.40.50.1000">
    <property type="entry name" value="HAD superfamily/HAD-like"/>
    <property type="match status" value="2"/>
</dbReference>
<dbReference type="KEGG" id="psuw:WQ53_06060"/>
<keyword evidence="10 13" id="KW-1133">Transmembrane helix</keyword>
<dbReference type="PROSITE" id="PS50846">
    <property type="entry name" value="HMA_2"/>
    <property type="match status" value="1"/>
</dbReference>
<evidence type="ECO:0000256" key="3">
    <source>
        <dbReference type="ARBA" id="ARBA00022448"/>
    </source>
</evidence>
<feature type="transmembrane region" description="Helical" evidence="13">
    <location>
        <begin position="175"/>
        <end position="191"/>
    </location>
</feature>
<dbReference type="InterPro" id="IPR006121">
    <property type="entry name" value="HMA_dom"/>
</dbReference>
<feature type="transmembrane region" description="Helical" evidence="13">
    <location>
        <begin position="811"/>
        <end position="829"/>
    </location>
</feature>
<keyword evidence="4" id="KW-1003">Cell membrane</keyword>
<dbReference type="Proteomes" id="UP000033067">
    <property type="component" value="Chromosome"/>
</dbReference>
<evidence type="ECO:0000256" key="13">
    <source>
        <dbReference type="SAM" id="Phobius"/>
    </source>
</evidence>
<feature type="transmembrane region" description="Helical" evidence="13">
    <location>
        <begin position="244"/>
        <end position="260"/>
    </location>
</feature>
<dbReference type="SUPFAM" id="SSF55008">
    <property type="entry name" value="HMA, heavy metal-associated domain"/>
    <property type="match status" value="1"/>
</dbReference>
<evidence type="ECO:0000259" key="14">
    <source>
        <dbReference type="PROSITE" id="PS50846"/>
    </source>
</evidence>
<keyword evidence="6 13" id="KW-0812">Transmembrane</keyword>
<comment type="subcellular location">
    <subcellularLocation>
        <location evidence="1">Cell membrane</location>
        <topology evidence="1">Multi-pass membrane protein</topology>
    </subcellularLocation>
</comment>
<dbReference type="GO" id="GO:0005507">
    <property type="term" value="F:copper ion binding"/>
    <property type="evidence" value="ECO:0007669"/>
    <property type="project" value="TreeGrafter"/>
</dbReference>
<dbReference type="InterPro" id="IPR001757">
    <property type="entry name" value="P_typ_ATPase"/>
</dbReference>